<dbReference type="InterPro" id="IPR001873">
    <property type="entry name" value="ENaC"/>
</dbReference>
<evidence type="ECO:0000313" key="15">
    <source>
        <dbReference type="Proteomes" id="UP000887116"/>
    </source>
</evidence>
<dbReference type="PANTHER" id="PTHR11690">
    <property type="entry name" value="AMILORIDE-SENSITIVE SODIUM CHANNEL-RELATED"/>
    <property type="match status" value="1"/>
</dbReference>
<keyword evidence="11 12" id="KW-0407">Ion channel</keyword>
<evidence type="ECO:0000256" key="3">
    <source>
        <dbReference type="ARBA" id="ARBA00022448"/>
    </source>
</evidence>
<evidence type="ECO:0000256" key="8">
    <source>
        <dbReference type="ARBA" id="ARBA00023065"/>
    </source>
</evidence>
<comment type="subcellular location">
    <subcellularLocation>
        <location evidence="1">Membrane</location>
        <topology evidence="1">Multi-pass membrane protein</topology>
    </subcellularLocation>
</comment>
<keyword evidence="7" id="KW-0915">Sodium</keyword>
<feature type="transmembrane region" description="Helical" evidence="13">
    <location>
        <begin position="55"/>
        <end position="77"/>
    </location>
</feature>
<organism evidence="14 15">
    <name type="scientific">Trichonephila clavata</name>
    <name type="common">Joro spider</name>
    <name type="synonym">Nephila clavata</name>
    <dbReference type="NCBI Taxonomy" id="2740835"/>
    <lineage>
        <taxon>Eukaryota</taxon>
        <taxon>Metazoa</taxon>
        <taxon>Ecdysozoa</taxon>
        <taxon>Arthropoda</taxon>
        <taxon>Chelicerata</taxon>
        <taxon>Arachnida</taxon>
        <taxon>Araneae</taxon>
        <taxon>Araneomorphae</taxon>
        <taxon>Entelegynae</taxon>
        <taxon>Araneoidea</taxon>
        <taxon>Nephilidae</taxon>
        <taxon>Trichonephila</taxon>
    </lineage>
</organism>
<keyword evidence="6 13" id="KW-1133">Transmembrane helix</keyword>
<reference evidence="14" key="1">
    <citation type="submission" date="2020-07" db="EMBL/GenBank/DDBJ databases">
        <title>Multicomponent nature underlies the extraordinary mechanical properties of spider dragline silk.</title>
        <authorList>
            <person name="Kono N."/>
            <person name="Nakamura H."/>
            <person name="Mori M."/>
            <person name="Yoshida Y."/>
            <person name="Ohtoshi R."/>
            <person name="Malay A.D."/>
            <person name="Moran D.A.P."/>
            <person name="Tomita M."/>
            <person name="Numata K."/>
            <person name="Arakawa K."/>
        </authorList>
    </citation>
    <scope>NUCLEOTIDE SEQUENCE</scope>
</reference>
<evidence type="ECO:0000313" key="14">
    <source>
        <dbReference type="EMBL" id="GFQ90717.1"/>
    </source>
</evidence>
<keyword evidence="4 12" id="KW-0894">Sodium channel</keyword>
<evidence type="ECO:0000256" key="10">
    <source>
        <dbReference type="ARBA" id="ARBA00023201"/>
    </source>
</evidence>
<keyword evidence="9 13" id="KW-0472">Membrane</keyword>
<gene>
    <name evidence="14" type="primary">AVEN_134275_1</name>
    <name evidence="14" type="ORF">TNCT_695641</name>
</gene>
<dbReference type="Pfam" id="PF00858">
    <property type="entry name" value="ASC"/>
    <property type="match status" value="1"/>
</dbReference>
<evidence type="ECO:0000256" key="6">
    <source>
        <dbReference type="ARBA" id="ARBA00022989"/>
    </source>
</evidence>
<keyword evidence="3 12" id="KW-0813">Transport</keyword>
<evidence type="ECO:0000256" key="2">
    <source>
        <dbReference type="ARBA" id="ARBA00007193"/>
    </source>
</evidence>
<dbReference type="PANTHER" id="PTHR11690:SF248">
    <property type="entry name" value="PICKPOCKET 17, ISOFORM A"/>
    <property type="match status" value="1"/>
</dbReference>
<keyword evidence="5 12" id="KW-0812">Transmembrane</keyword>
<dbReference type="Gene3D" id="2.60.470.10">
    <property type="entry name" value="Acid-sensing ion channels like domains"/>
    <property type="match status" value="1"/>
</dbReference>
<protein>
    <submittedName>
        <fullName evidence="14">Uncharacterized protein</fullName>
    </submittedName>
</protein>
<proteinExistence type="inferred from homology"/>
<evidence type="ECO:0000256" key="9">
    <source>
        <dbReference type="ARBA" id="ARBA00023136"/>
    </source>
</evidence>
<evidence type="ECO:0000256" key="1">
    <source>
        <dbReference type="ARBA" id="ARBA00004141"/>
    </source>
</evidence>
<keyword evidence="10 12" id="KW-0739">Sodium transport</keyword>
<sequence>MVDGFPYKTKKPKQSSYAKYKSFTSFMKTIMKTSLITSFPVIATSKSWIKRILKITVFILCLIGFSYQTLDFLWMYLGYPTVVNVFISNPYEIVQPGVTICNKNRRRRTFLCSKPLFCSFDNPGEFCKNYPEKCPGKKPSLAYPGRPYLNMIAEDYYYWDETFEESHNESMIEKCEAKIGMKTLPCNNFTQIPVIDAKGEPNTCITIDSLVGQPDAEDTVHPNTYILELTLKTQAEEYISFTDPVMLQIMIHNRRAIINPFSEGSSLQSGAQYNVYVSQTTNERLPPPYDTDCVDYLAMWRENNGTGPLNHMMCVELCKLQKLLDMDECIDKDVDYPHTEELCKRGTRSITSDIVKNCTIECGNPCL</sequence>
<dbReference type="EMBL" id="BMAO01033616">
    <property type="protein sequence ID" value="GFQ90717.1"/>
    <property type="molecule type" value="Genomic_DNA"/>
</dbReference>
<comment type="caution">
    <text evidence="14">The sequence shown here is derived from an EMBL/GenBank/DDBJ whole genome shotgun (WGS) entry which is preliminary data.</text>
</comment>
<name>A0A8X6FXL7_TRICU</name>
<accession>A0A8X6FXL7</accession>
<dbReference type="Proteomes" id="UP000887116">
    <property type="component" value="Unassembled WGS sequence"/>
</dbReference>
<evidence type="ECO:0000256" key="12">
    <source>
        <dbReference type="RuleBase" id="RU000679"/>
    </source>
</evidence>
<evidence type="ECO:0000256" key="7">
    <source>
        <dbReference type="ARBA" id="ARBA00023053"/>
    </source>
</evidence>
<keyword evidence="15" id="KW-1185">Reference proteome</keyword>
<keyword evidence="8 12" id="KW-0406">Ion transport</keyword>
<dbReference type="AlphaFoldDB" id="A0A8X6FXL7"/>
<evidence type="ECO:0000256" key="4">
    <source>
        <dbReference type="ARBA" id="ARBA00022461"/>
    </source>
</evidence>
<dbReference type="OrthoDB" id="6425182at2759"/>
<dbReference type="GO" id="GO:0015280">
    <property type="term" value="F:ligand-gated sodium channel activity"/>
    <property type="evidence" value="ECO:0007669"/>
    <property type="project" value="TreeGrafter"/>
</dbReference>
<dbReference type="GO" id="GO:0005886">
    <property type="term" value="C:plasma membrane"/>
    <property type="evidence" value="ECO:0007669"/>
    <property type="project" value="TreeGrafter"/>
</dbReference>
<evidence type="ECO:0000256" key="5">
    <source>
        <dbReference type="ARBA" id="ARBA00022692"/>
    </source>
</evidence>
<comment type="similarity">
    <text evidence="2 12">Belongs to the amiloride-sensitive sodium channel (TC 1.A.6) family.</text>
</comment>
<evidence type="ECO:0000256" key="13">
    <source>
        <dbReference type="SAM" id="Phobius"/>
    </source>
</evidence>
<evidence type="ECO:0000256" key="11">
    <source>
        <dbReference type="ARBA" id="ARBA00023303"/>
    </source>
</evidence>